<evidence type="ECO:0000313" key="2">
    <source>
        <dbReference type="Proteomes" id="UP000613160"/>
    </source>
</evidence>
<sequence length="66" mass="7179">MRGVTDMLVFNEPTAKPNVAAPAPSDKEPCRCFACSHRRASAATPRQAALVSWRRLAETLRPSAGR</sequence>
<keyword evidence="2" id="KW-1185">Reference proteome</keyword>
<organism evidence="1 2">
    <name type="scientific">Aureimonas glaciei</name>
    <dbReference type="NCBI Taxonomy" id="1776957"/>
    <lineage>
        <taxon>Bacteria</taxon>
        <taxon>Pseudomonadati</taxon>
        <taxon>Pseudomonadota</taxon>
        <taxon>Alphaproteobacteria</taxon>
        <taxon>Hyphomicrobiales</taxon>
        <taxon>Aurantimonadaceae</taxon>
        <taxon>Aureimonas</taxon>
    </lineage>
</organism>
<proteinExistence type="predicted"/>
<reference evidence="1" key="2">
    <citation type="submission" date="2020-09" db="EMBL/GenBank/DDBJ databases">
        <authorList>
            <person name="Sun Q."/>
            <person name="Zhou Y."/>
        </authorList>
    </citation>
    <scope>NUCLEOTIDE SEQUENCE</scope>
    <source>
        <strain evidence="1">CGMCC 1.15493</strain>
    </source>
</reference>
<accession>A0A917D856</accession>
<dbReference type="EMBL" id="BMJJ01000003">
    <property type="protein sequence ID" value="GGD14001.1"/>
    <property type="molecule type" value="Genomic_DNA"/>
</dbReference>
<gene>
    <name evidence="1" type="ORF">GCM10011335_15950</name>
</gene>
<reference evidence="1" key="1">
    <citation type="journal article" date="2014" name="Int. J. Syst. Evol. Microbiol.">
        <title>Complete genome sequence of Corynebacterium casei LMG S-19264T (=DSM 44701T), isolated from a smear-ripened cheese.</title>
        <authorList>
            <consortium name="US DOE Joint Genome Institute (JGI-PGF)"/>
            <person name="Walter F."/>
            <person name="Albersmeier A."/>
            <person name="Kalinowski J."/>
            <person name="Ruckert C."/>
        </authorList>
    </citation>
    <scope>NUCLEOTIDE SEQUENCE</scope>
    <source>
        <strain evidence="1">CGMCC 1.15493</strain>
    </source>
</reference>
<name>A0A917D856_9HYPH</name>
<dbReference type="Proteomes" id="UP000613160">
    <property type="component" value="Unassembled WGS sequence"/>
</dbReference>
<dbReference type="AlphaFoldDB" id="A0A917D856"/>
<evidence type="ECO:0000313" key="1">
    <source>
        <dbReference type="EMBL" id="GGD14001.1"/>
    </source>
</evidence>
<comment type="caution">
    <text evidence="1">The sequence shown here is derived from an EMBL/GenBank/DDBJ whole genome shotgun (WGS) entry which is preliminary data.</text>
</comment>
<dbReference type="RefSeq" id="WP_188850054.1">
    <property type="nucleotide sequence ID" value="NZ_BMJJ01000003.1"/>
</dbReference>
<protein>
    <submittedName>
        <fullName evidence="1">Uncharacterized protein</fullName>
    </submittedName>
</protein>